<reference evidence="9" key="1">
    <citation type="submission" date="2022-06" db="EMBL/GenBank/DDBJ databases">
        <title>Solitalea sp. MAHUQ-68 isolated from rhizospheric soil.</title>
        <authorList>
            <person name="Huq M.A."/>
        </authorList>
    </citation>
    <scope>NUCLEOTIDE SEQUENCE</scope>
    <source>
        <strain evidence="9">MAHUQ-68</strain>
    </source>
</reference>
<dbReference type="GO" id="GO:0009279">
    <property type="term" value="C:cell outer membrane"/>
    <property type="evidence" value="ECO:0007669"/>
    <property type="project" value="UniProtKB-SubCell"/>
</dbReference>
<evidence type="ECO:0000259" key="8">
    <source>
        <dbReference type="Pfam" id="PF14322"/>
    </source>
</evidence>
<dbReference type="RefSeq" id="WP_252589245.1">
    <property type="nucleotide sequence ID" value="NZ_JAMWYS010000053.1"/>
</dbReference>
<dbReference type="SUPFAM" id="SSF48452">
    <property type="entry name" value="TPR-like"/>
    <property type="match status" value="1"/>
</dbReference>
<dbReference type="Pfam" id="PF14322">
    <property type="entry name" value="SusD-like_3"/>
    <property type="match status" value="1"/>
</dbReference>
<accession>A0A9X2F4X4</accession>
<evidence type="ECO:0000256" key="2">
    <source>
        <dbReference type="ARBA" id="ARBA00006275"/>
    </source>
</evidence>
<feature type="domain" description="SusD-like N-terminal" evidence="8">
    <location>
        <begin position="84"/>
        <end position="222"/>
    </location>
</feature>
<keyword evidence="4" id="KW-0472">Membrane</keyword>
<keyword evidence="3 6" id="KW-0732">Signal</keyword>
<feature type="domain" description="RagB/SusD" evidence="7">
    <location>
        <begin position="249"/>
        <end position="450"/>
    </location>
</feature>
<keyword evidence="5" id="KW-0998">Cell outer membrane</keyword>
<dbReference type="Proteomes" id="UP001155182">
    <property type="component" value="Unassembled WGS sequence"/>
</dbReference>
<comment type="subcellular location">
    <subcellularLocation>
        <location evidence="1">Cell outer membrane</location>
    </subcellularLocation>
</comment>
<evidence type="ECO:0000256" key="5">
    <source>
        <dbReference type="ARBA" id="ARBA00023237"/>
    </source>
</evidence>
<evidence type="ECO:0000313" key="9">
    <source>
        <dbReference type="EMBL" id="MCO4294215.1"/>
    </source>
</evidence>
<dbReference type="InterPro" id="IPR011990">
    <property type="entry name" value="TPR-like_helical_dom_sf"/>
</dbReference>
<name>A0A9X2F4X4_9SPHI</name>
<dbReference type="PROSITE" id="PS51257">
    <property type="entry name" value="PROKAR_LIPOPROTEIN"/>
    <property type="match status" value="1"/>
</dbReference>
<evidence type="ECO:0000256" key="3">
    <source>
        <dbReference type="ARBA" id="ARBA00022729"/>
    </source>
</evidence>
<gene>
    <name evidence="9" type="ORF">NF867_15245</name>
</gene>
<evidence type="ECO:0000313" key="10">
    <source>
        <dbReference type="Proteomes" id="UP001155182"/>
    </source>
</evidence>
<protein>
    <submittedName>
        <fullName evidence="9">RagB/SusD family nutrient uptake outer membrane protein</fullName>
    </submittedName>
</protein>
<feature type="signal peptide" evidence="6">
    <location>
        <begin position="1"/>
        <end position="21"/>
    </location>
</feature>
<organism evidence="9 10">
    <name type="scientific">Solitalea agri</name>
    <dbReference type="NCBI Taxonomy" id="2953739"/>
    <lineage>
        <taxon>Bacteria</taxon>
        <taxon>Pseudomonadati</taxon>
        <taxon>Bacteroidota</taxon>
        <taxon>Sphingobacteriia</taxon>
        <taxon>Sphingobacteriales</taxon>
        <taxon>Sphingobacteriaceae</taxon>
        <taxon>Solitalea</taxon>
    </lineage>
</organism>
<evidence type="ECO:0000256" key="4">
    <source>
        <dbReference type="ARBA" id="ARBA00023136"/>
    </source>
</evidence>
<comment type="similarity">
    <text evidence="2">Belongs to the SusD family.</text>
</comment>
<dbReference type="InterPro" id="IPR033985">
    <property type="entry name" value="SusD-like_N"/>
</dbReference>
<dbReference type="Gene3D" id="1.25.40.390">
    <property type="match status" value="1"/>
</dbReference>
<sequence>MNNTFKLYTIAALLGFCTLTACNLVDVTDIEPVNQLSEDQAITNISSAEKVLAGAYGQVRGGLELIVYSPGSAAQLGLTFGAVGENSFVNNSVASDDFYVSAIYIRWYKIINIANHIIEKTEKLDVDNPRKAEIIGEAKFLRALSHFYLLRFWGQFYKMDSEYGIVMRDKPVADASALPRNTVKECYDLIFSDLDEAIAKAPEYKKSVYASKVAAKALKAKVLMYAKRYSEVSSLTQAVISSGQVKLETTFADVFKNKHNSLEALFATPFDEKNERNNKAFMYRSSYIMSDYYKSIMATDARKSVAITATGRNGKFLGATVNSQPLTADTEYFMRLAEVYLIQAEALARSGGSLAEVRSSLNAVRKRAGMPDITFDTKAELLEAIRMEKIYELGAESGEEWFDLVRYTKEGDLHIENIKSGIRSETQFILPIPLNTIRSSQNVVKQNPGY</sequence>
<evidence type="ECO:0000256" key="6">
    <source>
        <dbReference type="SAM" id="SignalP"/>
    </source>
</evidence>
<dbReference type="Pfam" id="PF07980">
    <property type="entry name" value="SusD_RagB"/>
    <property type="match status" value="1"/>
</dbReference>
<comment type="caution">
    <text evidence="9">The sequence shown here is derived from an EMBL/GenBank/DDBJ whole genome shotgun (WGS) entry which is preliminary data.</text>
</comment>
<evidence type="ECO:0000259" key="7">
    <source>
        <dbReference type="Pfam" id="PF07980"/>
    </source>
</evidence>
<dbReference type="AlphaFoldDB" id="A0A9X2F4X4"/>
<feature type="chain" id="PRO_5040810349" evidence="6">
    <location>
        <begin position="22"/>
        <end position="450"/>
    </location>
</feature>
<dbReference type="EMBL" id="JAMWYS010000053">
    <property type="protein sequence ID" value="MCO4294215.1"/>
    <property type="molecule type" value="Genomic_DNA"/>
</dbReference>
<proteinExistence type="inferred from homology"/>
<evidence type="ECO:0000256" key="1">
    <source>
        <dbReference type="ARBA" id="ARBA00004442"/>
    </source>
</evidence>
<keyword evidence="10" id="KW-1185">Reference proteome</keyword>
<dbReference type="InterPro" id="IPR012944">
    <property type="entry name" value="SusD_RagB_dom"/>
</dbReference>